<dbReference type="InterPro" id="IPR007052">
    <property type="entry name" value="CS_dom"/>
</dbReference>
<dbReference type="PANTHER" id="PTHR46983:SF3">
    <property type="entry name" value="CHPADIPLOID STATE MAINTENANCE PROTEIN CHPA"/>
    <property type="match status" value="1"/>
</dbReference>
<reference evidence="6" key="2">
    <citation type="submission" date="2022-06" db="UniProtKB">
        <authorList>
            <consortium name="EnsemblMetazoa"/>
        </authorList>
    </citation>
    <scope>IDENTIFICATION</scope>
    <source>
        <strain evidence="6">DF5081</strain>
    </source>
</reference>
<sequence>MADDGKLQCYHKGCGLMFNPTENDNEACTYHPGGPYFHDAYKIWTCCEKKSVDFGTWLNYKGCTRGKHSNEKPVDIVKVAAVKEIRPEKEEDVIVWKGLNKSVKSENKDGNARTQVNLNVETTPGATAAIEKKLKELSEATESGDVQIGAPCRNNGCTQLFDGSKTAGDCQHHPGAAIFHEGMKYWSCCNKKTSNFGAFLEQVGCTKGDHKFRNNEIVSKIREDWFSSNGTVTVNIYCRGALPETANIVSDGHILRVNFKHGFGNASTELEYDLWDEVEPEESRVVVGERKVEISLKQKHPIGWPRLKFDPELDGKKEEEV</sequence>
<name>A0A8R1DT55_CAEJA</name>
<dbReference type="Proteomes" id="UP000005237">
    <property type="component" value="Unassembled WGS sequence"/>
</dbReference>
<keyword evidence="3" id="KW-0862">Zinc</keyword>
<dbReference type="Pfam" id="PF04969">
    <property type="entry name" value="CS"/>
    <property type="match status" value="1"/>
</dbReference>
<evidence type="ECO:0000259" key="4">
    <source>
        <dbReference type="PROSITE" id="PS51203"/>
    </source>
</evidence>
<dbReference type="Pfam" id="PF04968">
    <property type="entry name" value="CHORD"/>
    <property type="match status" value="2"/>
</dbReference>
<dbReference type="EnsemblMetazoa" id="CJA10987.1">
    <property type="protein sequence ID" value="CJA10987.1"/>
    <property type="gene ID" value="WBGene00130191"/>
</dbReference>
<feature type="domain" description="CS" evidence="4">
    <location>
        <begin position="218"/>
        <end position="308"/>
    </location>
</feature>
<accession>A0A8R1DT55</accession>
<dbReference type="AlphaFoldDB" id="A0A8R1DT55"/>
<keyword evidence="1" id="KW-0479">Metal-binding</keyword>
<dbReference type="PROSITE" id="PS51203">
    <property type="entry name" value="CS"/>
    <property type="match status" value="1"/>
</dbReference>
<dbReference type="InterPro" id="IPR039790">
    <property type="entry name" value="CHRD1"/>
</dbReference>
<feature type="domain" description="CHORD" evidence="5">
    <location>
        <begin position="152"/>
        <end position="210"/>
    </location>
</feature>
<protein>
    <recommendedName>
        <fullName evidence="8">Cysteine and histidine-rich domain-containing protein 1</fullName>
    </recommendedName>
</protein>
<evidence type="ECO:0000256" key="2">
    <source>
        <dbReference type="ARBA" id="ARBA00022737"/>
    </source>
</evidence>
<feature type="domain" description="CHORD" evidence="5">
    <location>
        <begin position="9"/>
        <end position="68"/>
    </location>
</feature>
<dbReference type="PROSITE" id="PS51401">
    <property type="entry name" value="CHORD"/>
    <property type="match status" value="2"/>
</dbReference>
<dbReference type="InterPro" id="IPR007051">
    <property type="entry name" value="CHORD_dom"/>
</dbReference>
<dbReference type="GO" id="GO:0046872">
    <property type="term" value="F:metal ion binding"/>
    <property type="evidence" value="ECO:0007669"/>
    <property type="project" value="UniProtKB-KW"/>
</dbReference>
<evidence type="ECO:0000313" key="6">
    <source>
        <dbReference type="EnsemblMetazoa" id="CJA10987.1"/>
    </source>
</evidence>
<dbReference type="SUPFAM" id="SSF49764">
    <property type="entry name" value="HSP20-like chaperones"/>
    <property type="match status" value="1"/>
</dbReference>
<evidence type="ECO:0000256" key="3">
    <source>
        <dbReference type="ARBA" id="ARBA00022833"/>
    </source>
</evidence>
<proteinExistence type="predicted"/>
<dbReference type="PANTHER" id="PTHR46983">
    <property type="entry name" value="CYSTEINE AND HISTIDINE-RICH DOMAIN-CONTAINING PROTEIN 1"/>
    <property type="match status" value="1"/>
</dbReference>
<dbReference type="CDD" id="cd06466">
    <property type="entry name" value="p23_CS_SGT1_like"/>
    <property type="match status" value="1"/>
</dbReference>
<keyword evidence="2" id="KW-0677">Repeat</keyword>
<keyword evidence="7" id="KW-1185">Reference proteome</keyword>
<dbReference type="Gene3D" id="4.10.1130.20">
    <property type="match status" value="2"/>
</dbReference>
<dbReference type="InterPro" id="IPR008978">
    <property type="entry name" value="HSP20-like_chaperone"/>
</dbReference>
<evidence type="ECO:0000313" key="7">
    <source>
        <dbReference type="Proteomes" id="UP000005237"/>
    </source>
</evidence>
<evidence type="ECO:0008006" key="8">
    <source>
        <dbReference type="Google" id="ProtNLM"/>
    </source>
</evidence>
<dbReference type="Gene3D" id="2.60.40.790">
    <property type="match status" value="1"/>
</dbReference>
<evidence type="ECO:0000259" key="5">
    <source>
        <dbReference type="PROSITE" id="PS51401"/>
    </source>
</evidence>
<organism evidence="6 7">
    <name type="scientific">Caenorhabditis japonica</name>
    <dbReference type="NCBI Taxonomy" id="281687"/>
    <lineage>
        <taxon>Eukaryota</taxon>
        <taxon>Metazoa</taxon>
        <taxon>Ecdysozoa</taxon>
        <taxon>Nematoda</taxon>
        <taxon>Chromadorea</taxon>
        <taxon>Rhabditida</taxon>
        <taxon>Rhabditina</taxon>
        <taxon>Rhabditomorpha</taxon>
        <taxon>Rhabditoidea</taxon>
        <taxon>Rhabditidae</taxon>
        <taxon>Peloderinae</taxon>
        <taxon>Caenorhabditis</taxon>
    </lineage>
</organism>
<reference evidence="7" key="1">
    <citation type="submission" date="2010-08" db="EMBL/GenBank/DDBJ databases">
        <authorList>
            <consortium name="Caenorhabditis japonica Sequencing Consortium"/>
            <person name="Wilson R.K."/>
        </authorList>
    </citation>
    <scope>NUCLEOTIDE SEQUENCE [LARGE SCALE GENOMIC DNA]</scope>
    <source>
        <strain evidence="7">DF5081</strain>
    </source>
</reference>
<evidence type="ECO:0000256" key="1">
    <source>
        <dbReference type="ARBA" id="ARBA00022723"/>
    </source>
</evidence>
<dbReference type="OMA" id="KHRWVAK"/>